<dbReference type="InterPro" id="IPR052944">
    <property type="entry name" value="Sporulation_related"/>
</dbReference>
<sequence>MWASLGLAAMSRRWVRWMPAAAMPAIVAGVVLAGPLQAQAPATVPARTAAQVLALAVASHPQPLSGTLEETADLGLPQLPAIATGGASSQSGAAGPAAGLGQLVAFLTAPHTARVYLDGAGSQRVQLMDSLAERDVVHHGTTVWTYDSAANTATKYTVSNPLRPGAATGGLAPPSSKPVPGVATLPPMAPHDANQVPGSPVQTPAAIAADILKNLDPGTAVSLGANVTVAREPAYSLELVPRTAATLVAKVTIAVDANNGMPLRVTVQAKGQDKAAFEVGFSQLTLAAPAASMFTFTPPPGATVTNSAVPLPQRSSGKTLDGGKAPVSVSGTGWAAILQAPAGTVPAGMTSTPVLAQLLQAVPGGHALSTSLFTVLVTPDGALYAGAVPLAALQQASAAR</sequence>
<gene>
    <name evidence="1" type="ORF">G6N77_12790</name>
</gene>
<proteinExistence type="predicted"/>
<comment type="caution">
    <text evidence="1">The sequence shown here is derived from an EMBL/GenBank/DDBJ whole genome shotgun (WGS) entry which is preliminary data.</text>
</comment>
<organism evidence="1 2">
    <name type="scientific">Arthrobacter silviterrae</name>
    <dbReference type="NCBI Taxonomy" id="2026658"/>
    <lineage>
        <taxon>Bacteria</taxon>
        <taxon>Bacillati</taxon>
        <taxon>Actinomycetota</taxon>
        <taxon>Actinomycetes</taxon>
        <taxon>Micrococcales</taxon>
        <taxon>Micrococcaceae</taxon>
        <taxon>Arthrobacter</taxon>
    </lineage>
</organism>
<dbReference type="Proteomes" id="UP000479226">
    <property type="component" value="Unassembled WGS sequence"/>
</dbReference>
<name>A0ABX0DBP1_9MICC</name>
<dbReference type="PANTHER" id="PTHR37507:SF2">
    <property type="entry name" value="SPORULATION PROTEIN YDCC"/>
    <property type="match status" value="1"/>
</dbReference>
<dbReference type="EMBL" id="JAAKZI010000022">
    <property type="protein sequence ID" value="NGN84326.1"/>
    <property type="molecule type" value="Genomic_DNA"/>
</dbReference>
<evidence type="ECO:0000313" key="1">
    <source>
        <dbReference type="EMBL" id="NGN84326.1"/>
    </source>
</evidence>
<accession>A0ABX0DBP1</accession>
<evidence type="ECO:0000313" key="2">
    <source>
        <dbReference type="Proteomes" id="UP000479226"/>
    </source>
</evidence>
<protein>
    <recommendedName>
        <fullName evidence="3">DUF2092 domain-containing protein</fullName>
    </recommendedName>
</protein>
<keyword evidence="2" id="KW-1185">Reference proteome</keyword>
<dbReference type="RefSeq" id="WP_165182551.1">
    <property type="nucleotide sequence ID" value="NZ_JAAKZI010000022.1"/>
</dbReference>
<dbReference type="InterPro" id="IPR029046">
    <property type="entry name" value="LolA/LolB/LppX"/>
</dbReference>
<dbReference type="Gene3D" id="2.50.20.10">
    <property type="entry name" value="Lipoprotein localisation LolA/LolB/LppX"/>
    <property type="match status" value="1"/>
</dbReference>
<evidence type="ECO:0008006" key="3">
    <source>
        <dbReference type="Google" id="ProtNLM"/>
    </source>
</evidence>
<reference evidence="1 2" key="1">
    <citation type="submission" date="2020-02" db="EMBL/GenBank/DDBJ databases">
        <title>Genome sequence of the type strain DSM 27180 of Arthrobacter silviterrae.</title>
        <authorList>
            <person name="Gao J."/>
            <person name="Sun J."/>
        </authorList>
    </citation>
    <scope>NUCLEOTIDE SEQUENCE [LARGE SCALE GENOMIC DNA]</scope>
    <source>
        <strain evidence="1 2">DSM 27180</strain>
    </source>
</reference>
<dbReference type="SUPFAM" id="SSF89392">
    <property type="entry name" value="Prokaryotic lipoproteins and lipoprotein localization factors"/>
    <property type="match status" value="1"/>
</dbReference>
<dbReference type="PANTHER" id="PTHR37507">
    <property type="entry name" value="SPORULATION PROTEIN YDCC"/>
    <property type="match status" value="1"/>
</dbReference>